<comment type="caution">
    <text evidence="12">The sequence shown here is derived from an EMBL/GenBank/DDBJ whole genome shotgun (WGS) entry which is preliminary data.</text>
</comment>
<feature type="signal peptide" evidence="9">
    <location>
        <begin position="1"/>
        <end position="21"/>
    </location>
</feature>
<dbReference type="FunCoup" id="A0A1E5R960">
    <property type="interactions" value="55"/>
</dbReference>
<evidence type="ECO:0000256" key="8">
    <source>
        <dbReference type="SAM" id="MobiDB-lite"/>
    </source>
</evidence>
<dbReference type="AlphaFoldDB" id="A0A1E5R960"/>
<keyword evidence="6" id="KW-0326">Glycosidase</keyword>
<dbReference type="InterPro" id="IPR018805">
    <property type="entry name" value="YJL171C/Tos1_C"/>
</dbReference>
<dbReference type="EMBL" id="LPNM01000009">
    <property type="protein sequence ID" value="OEJ83073.1"/>
    <property type="molecule type" value="Genomic_DNA"/>
</dbReference>
<evidence type="ECO:0000313" key="12">
    <source>
        <dbReference type="EMBL" id="OEJ83073.1"/>
    </source>
</evidence>
<feature type="compositionally biased region" description="Basic and acidic residues" evidence="8">
    <location>
        <begin position="111"/>
        <end position="122"/>
    </location>
</feature>
<dbReference type="OrthoDB" id="118256at2759"/>
<keyword evidence="7" id="KW-0961">Cell wall biogenesis/degradation</keyword>
<dbReference type="GO" id="GO:0071555">
    <property type="term" value="P:cell wall organization"/>
    <property type="evidence" value="ECO:0007669"/>
    <property type="project" value="UniProtKB-KW"/>
</dbReference>
<name>A0A1E5R960_9ASCO</name>
<dbReference type="GO" id="GO:0042973">
    <property type="term" value="F:glucan endo-1,3-beta-D-glucosidase activity"/>
    <property type="evidence" value="ECO:0007669"/>
    <property type="project" value="UniProtKB-EC"/>
</dbReference>
<gene>
    <name evidence="12" type="ORF">AWRI3579_g3285</name>
</gene>
<dbReference type="InParanoid" id="A0A1E5R960"/>
<organism evidence="12 13">
    <name type="scientific">Hanseniaspora osmophila</name>
    <dbReference type="NCBI Taxonomy" id="56408"/>
    <lineage>
        <taxon>Eukaryota</taxon>
        <taxon>Fungi</taxon>
        <taxon>Dikarya</taxon>
        <taxon>Ascomycota</taxon>
        <taxon>Saccharomycotina</taxon>
        <taxon>Saccharomycetes</taxon>
        <taxon>Saccharomycodales</taxon>
        <taxon>Saccharomycodaceae</taxon>
        <taxon>Hanseniaspora</taxon>
    </lineage>
</organism>
<evidence type="ECO:0000313" key="13">
    <source>
        <dbReference type="Proteomes" id="UP000095728"/>
    </source>
</evidence>
<dbReference type="GO" id="GO:0009277">
    <property type="term" value="C:fungal-type cell wall"/>
    <property type="evidence" value="ECO:0007669"/>
    <property type="project" value="TreeGrafter"/>
</dbReference>
<dbReference type="Proteomes" id="UP000095728">
    <property type="component" value="Unassembled WGS sequence"/>
</dbReference>
<dbReference type="STRING" id="56408.A0A1E5R960"/>
<evidence type="ECO:0000256" key="3">
    <source>
        <dbReference type="ARBA" id="ARBA00012780"/>
    </source>
</evidence>
<dbReference type="PANTHER" id="PTHR31737:SF2">
    <property type="entry name" value="PROTEIN TOS1"/>
    <property type="match status" value="1"/>
</dbReference>
<evidence type="ECO:0000256" key="5">
    <source>
        <dbReference type="ARBA" id="ARBA00022801"/>
    </source>
</evidence>
<keyword evidence="13" id="KW-1185">Reference proteome</keyword>
<comment type="similarity">
    <text evidence="2">Belongs to the PGA52 family.</text>
</comment>
<feature type="chain" id="PRO_5009184647" description="glucan endo-1,3-beta-D-glucosidase" evidence="9">
    <location>
        <begin position="22"/>
        <end position="545"/>
    </location>
</feature>
<feature type="region of interest" description="Disordered" evidence="8">
    <location>
        <begin position="100"/>
        <end position="122"/>
    </location>
</feature>
<evidence type="ECO:0000256" key="9">
    <source>
        <dbReference type="SAM" id="SignalP"/>
    </source>
</evidence>
<evidence type="ECO:0000259" key="11">
    <source>
        <dbReference type="Pfam" id="PF10290"/>
    </source>
</evidence>
<feature type="region of interest" description="Disordered" evidence="8">
    <location>
        <begin position="230"/>
        <end position="306"/>
    </location>
</feature>
<reference evidence="13" key="1">
    <citation type="journal article" date="2016" name="Genome Announc.">
        <title>Genome sequences of three species of Hanseniaspora isolated from spontaneous wine fermentations.</title>
        <authorList>
            <person name="Sternes P.R."/>
            <person name="Lee D."/>
            <person name="Kutyna D.R."/>
            <person name="Borneman A.R."/>
        </authorList>
    </citation>
    <scope>NUCLEOTIDE SEQUENCE [LARGE SCALE GENOMIC DNA]</scope>
    <source>
        <strain evidence="13">AWRI3579</strain>
    </source>
</reference>
<feature type="domain" description="Cell wall protein YJL171C/Tos1 N-terminal" evidence="11">
    <location>
        <begin position="38"/>
        <end position="98"/>
    </location>
</feature>
<dbReference type="PANTHER" id="PTHR31737">
    <property type="entry name" value="PROTEIN TOS1"/>
    <property type="match status" value="1"/>
</dbReference>
<evidence type="ECO:0000256" key="4">
    <source>
        <dbReference type="ARBA" id="ARBA00022729"/>
    </source>
</evidence>
<dbReference type="EC" id="3.2.1.39" evidence="3"/>
<protein>
    <recommendedName>
        <fullName evidence="3">glucan endo-1,3-beta-D-glucosidase</fullName>
        <ecNumber evidence="3">3.2.1.39</ecNumber>
    </recommendedName>
</protein>
<keyword evidence="5" id="KW-0378">Hydrolase</keyword>
<evidence type="ECO:0000256" key="2">
    <source>
        <dbReference type="ARBA" id="ARBA00006055"/>
    </source>
</evidence>
<evidence type="ECO:0000256" key="6">
    <source>
        <dbReference type="ARBA" id="ARBA00023295"/>
    </source>
</evidence>
<dbReference type="InterPro" id="IPR018807">
    <property type="entry name" value="YJL171C/Tos1_N"/>
</dbReference>
<feature type="domain" description="Cell wall protein YJL171C/Tos1 C-terminal" evidence="10">
    <location>
        <begin position="303"/>
        <end position="534"/>
    </location>
</feature>
<sequence>MKFSNVAKLSAVMLVSQKVVADDCQYVSGNYYCSEVEAVVYNNVGYSGSYSDVTSMDESSCVCSQSSTSFSGTNAPLDEELSVHFRGPINLKQFGVYSLSSSSSSSKKKRDSNDANHKHGNLEERAVVVDVVEVYSTVFVDSDGNTVTPTETSTVASTEDATVAAATTASTASLLDENEVQGSSQLTTTIVQVDTSSVSDTPATETEASSTSSISVELTNYAANVVVSTTTTSSSSENYTPTTTVITPSSTSSTEESSTSSTEESSTTSTEESSTSSTEKSSTSSSTSTSSSAAATTSSSSSGSWSRSAYYEAGSSADNVVFMNYYGGSGSGVWSSCFGNSISYCNSDASAGSSSAVALSDVTVESDTEFMIFSGESCGSSSDCGYYRSGIPAYHGFGGASKIFVFEFGMPTSTKSSSSNNDMPAIWMLNAKIPRTLQYGNADCSCWSTGCGELDLFEILSSGSDKLISHIHDGQGKDGSSYGGGGSQDYFTRPTSGTMKAAVIFDSDSSIHIVQLDDSVTFGSSLDDSTVEEWLNKSGASATLS</sequence>
<proteinExistence type="inferred from homology"/>
<accession>A0A1E5R960</accession>
<comment type="catalytic activity">
    <reaction evidence="1">
        <text>Hydrolysis of (1-&gt;3)-beta-D-glucosidic linkages in (1-&gt;3)-beta-D-glucans.</text>
        <dbReference type="EC" id="3.2.1.39"/>
    </reaction>
</comment>
<evidence type="ECO:0000256" key="1">
    <source>
        <dbReference type="ARBA" id="ARBA00000382"/>
    </source>
</evidence>
<dbReference type="Pfam" id="PF10287">
    <property type="entry name" value="YJL171C_Tos1_C"/>
    <property type="match status" value="1"/>
</dbReference>
<keyword evidence="4 9" id="KW-0732">Signal</keyword>
<evidence type="ECO:0000256" key="7">
    <source>
        <dbReference type="ARBA" id="ARBA00023316"/>
    </source>
</evidence>
<evidence type="ECO:0000259" key="10">
    <source>
        <dbReference type="Pfam" id="PF10287"/>
    </source>
</evidence>
<dbReference type="Pfam" id="PF10290">
    <property type="entry name" value="YJL171C_Tos1_N"/>
    <property type="match status" value="1"/>
</dbReference>